<gene>
    <name evidence="3" type="ORF">SAMN04488108_1824</name>
</gene>
<dbReference type="PROSITE" id="PS51257">
    <property type="entry name" value="PROKAR_LIPOPROTEIN"/>
    <property type="match status" value="1"/>
</dbReference>
<dbReference type="EMBL" id="FRXN01000002">
    <property type="protein sequence ID" value="SHO62055.1"/>
    <property type="molecule type" value="Genomic_DNA"/>
</dbReference>
<evidence type="ECO:0000259" key="2">
    <source>
        <dbReference type="Pfam" id="PF14321"/>
    </source>
</evidence>
<keyword evidence="1" id="KW-0732">Signal</keyword>
<dbReference type="Proteomes" id="UP000184609">
    <property type="component" value="Unassembled WGS sequence"/>
</dbReference>
<feature type="domain" description="DUF4382" evidence="2">
    <location>
        <begin position="29"/>
        <end position="163"/>
    </location>
</feature>
<evidence type="ECO:0000313" key="3">
    <source>
        <dbReference type="EMBL" id="SHO62055.1"/>
    </source>
</evidence>
<dbReference type="STRING" id="1073327.SAMN04488108_1824"/>
<evidence type="ECO:0000313" key="4">
    <source>
        <dbReference type="Proteomes" id="UP000184609"/>
    </source>
</evidence>
<protein>
    <recommendedName>
        <fullName evidence="2">DUF4382 domain-containing protein</fullName>
    </recommendedName>
</protein>
<keyword evidence="4" id="KW-1185">Reference proteome</keyword>
<feature type="signal peptide" evidence="1">
    <location>
        <begin position="1"/>
        <end position="23"/>
    </location>
</feature>
<dbReference type="InterPro" id="IPR025491">
    <property type="entry name" value="DUF4382"/>
</dbReference>
<evidence type="ECO:0000256" key="1">
    <source>
        <dbReference type="SAM" id="SignalP"/>
    </source>
</evidence>
<dbReference type="AlphaFoldDB" id="A0A1M7ZAV6"/>
<dbReference type="RefSeq" id="WP_073571459.1">
    <property type="nucleotide sequence ID" value="NZ_FRXN01000002.1"/>
</dbReference>
<feature type="chain" id="PRO_5012590883" description="DUF4382 domain-containing protein" evidence="1">
    <location>
        <begin position="24"/>
        <end position="266"/>
    </location>
</feature>
<accession>A0A1M7ZAV6</accession>
<proteinExistence type="predicted"/>
<sequence length="266" mass="29693">MRIRNLFPAVLLFLGFLGACSSADDKPEALLNVVLIDAPPLYDSVFVEIFGVNVTMNVQGRETEEQTFFIEYELGDKQVKVSDYVGGEVLLLGREPLPPGQIIGMELEIGTSNYLWESEDRYNLPLVETATTLIPIDIEMFLESGLSYDVVLDFDLEKSIQTVNPDPLTLSFDPYLHVLLPGDLGEIYGTISQDQLRPAIFAIQDGDSTSTHVNEDMGYYFRLPEGTYDLYFDPKNDGFLADTLLGLEVVAGESQTLDLLTFRIKP</sequence>
<reference evidence="4" key="1">
    <citation type="submission" date="2016-12" db="EMBL/GenBank/DDBJ databases">
        <authorList>
            <person name="Varghese N."/>
            <person name="Submissions S."/>
        </authorList>
    </citation>
    <scope>NUCLEOTIDE SEQUENCE [LARGE SCALE GENOMIC DNA]</scope>
    <source>
        <strain evidence="4">DSM 25035</strain>
    </source>
</reference>
<organism evidence="3 4">
    <name type="scientific">Algoriphagus zhangzhouensis</name>
    <dbReference type="NCBI Taxonomy" id="1073327"/>
    <lineage>
        <taxon>Bacteria</taxon>
        <taxon>Pseudomonadati</taxon>
        <taxon>Bacteroidota</taxon>
        <taxon>Cytophagia</taxon>
        <taxon>Cytophagales</taxon>
        <taxon>Cyclobacteriaceae</taxon>
        <taxon>Algoriphagus</taxon>
    </lineage>
</organism>
<dbReference type="Pfam" id="PF14321">
    <property type="entry name" value="DUF4382"/>
    <property type="match status" value="1"/>
</dbReference>
<name>A0A1M7ZAV6_9BACT</name>